<dbReference type="Proteomes" id="UP001152795">
    <property type="component" value="Unassembled WGS sequence"/>
</dbReference>
<accession>A0A6S7HHR6</accession>
<evidence type="ECO:0000313" key="2">
    <source>
        <dbReference type="Proteomes" id="UP001152795"/>
    </source>
</evidence>
<protein>
    <submittedName>
        <fullName evidence="1">Uncharacterized protein</fullName>
    </submittedName>
</protein>
<sequence length="158" mass="17980">MTQIANGDQSVEILKEWFNSRMTERETELFDDKVRKAVQALPYSAEGYNRAVAILKERYGKEREIVKAYVKEILELPPVLTANARKIREFYEKLTYGVQSLQTMNKLSQVDGAVAMTLGKLPAIRGDLVHNDSDRAGEMGLHTAYRGFSTLDEKELDH</sequence>
<dbReference type="Pfam" id="PF03564">
    <property type="entry name" value="DUF1759"/>
    <property type="match status" value="1"/>
</dbReference>
<dbReference type="AlphaFoldDB" id="A0A6S7HHR6"/>
<evidence type="ECO:0000313" key="1">
    <source>
        <dbReference type="EMBL" id="CAB4002690.1"/>
    </source>
</evidence>
<dbReference type="OrthoDB" id="5967017at2759"/>
<comment type="caution">
    <text evidence="1">The sequence shown here is derived from an EMBL/GenBank/DDBJ whole genome shotgun (WGS) entry which is preliminary data.</text>
</comment>
<dbReference type="EMBL" id="CACRXK020004422">
    <property type="protein sequence ID" value="CAB4002690.1"/>
    <property type="molecule type" value="Genomic_DNA"/>
</dbReference>
<dbReference type="InterPro" id="IPR005312">
    <property type="entry name" value="DUF1759"/>
</dbReference>
<name>A0A6S7HHR6_PARCT</name>
<organism evidence="1 2">
    <name type="scientific">Paramuricea clavata</name>
    <name type="common">Red gorgonian</name>
    <name type="synonym">Violescent sea-whip</name>
    <dbReference type="NCBI Taxonomy" id="317549"/>
    <lineage>
        <taxon>Eukaryota</taxon>
        <taxon>Metazoa</taxon>
        <taxon>Cnidaria</taxon>
        <taxon>Anthozoa</taxon>
        <taxon>Octocorallia</taxon>
        <taxon>Malacalcyonacea</taxon>
        <taxon>Plexauridae</taxon>
        <taxon>Paramuricea</taxon>
    </lineage>
</organism>
<proteinExistence type="predicted"/>
<gene>
    <name evidence="1" type="ORF">PACLA_8A004336</name>
</gene>
<reference evidence="1" key="1">
    <citation type="submission" date="2020-04" db="EMBL/GenBank/DDBJ databases">
        <authorList>
            <person name="Alioto T."/>
            <person name="Alioto T."/>
            <person name="Gomez Garrido J."/>
        </authorList>
    </citation>
    <scope>NUCLEOTIDE SEQUENCE</scope>
    <source>
        <strain evidence="1">A484AB</strain>
    </source>
</reference>
<keyword evidence="2" id="KW-1185">Reference proteome</keyword>